<organism evidence="10 11">
    <name type="scientific">Dunaliella salina</name>
    <name type="common">Green alga</name>
    <name type="synonym">Protococcus salinus</name>
    <dbReference type="NCBI Taxonomy" id="3046"/>
    <lineage>
        <taxon>Eukaryota</taxon>
        <taxon>Viridiplantae</taxon>
        <taxon>Chlorophyta</taxon>
        <taxon>core chlorophytes</taxon>
        <taxon>Chlorophyceae</taxon>
        <taxon>CS clade</taxon>
        <taxon>Chlamydomonadales</taxon>
        <taxon>Dunaliellaceae</taxon>
        <taxon>Dunaliella</taxon>
    </lineage>
</organism>
<dbReference type="Gene3D" id="3.30.310.10">
    <property type="entry name" value="TATA-Binding Protein"/>
    <property type="match status" value="1"/>
</dbReference>
<keyword evidence="6 7" id="KW-0168">Coated pit</keyword>
<dbReference type="PIRSF" id="PIRSF037091">
    <property type="entry name" value="AP2_complex_alpha"/>
    <property type="match status" value="1"/>
</dbReference>
<keyword evidence="4 7" id="KW-0653">Protein transport</keyword>
<dbReference type="Pfam" id="PF01602">
    <property type="entry name" value="Adaptin_N"/>
    <property type="match status" value="2"/>
</dbReference>
<gene>
    <name evidence="10" type="ORF">DUNSADRAFT_18273</name>
</gene>
<dbReference type="InterPro" id="IPR013041">
    <property type="entry name" value="Clathrin_app_Ig-like_sf"/>
</dbReference>
<feature type="compositionally biased region" description="Low complexity" evidence="8">
    <location>
        <begin position="605"/>
        <end position="633"/>
    </location>
</feature>
<proteinExistence type="inferred from homology"/>
<dbReference type="PANTHER" id="PTHR22780">
    <property type="entry name" value="ADAPTIN, ALPHA/GAMMA/EPSILON"/>
    <property type="match status" value="1"/>
</dbReference>
<evidence type="ECO:0000313" key="11">
    <source>
        <dbReference type="Proteomes" id="UP000815325"/>
    </source>
</evidence>
<comment type="similarity">
    <text evidence="7">Belongs to the adaptor complexes large subunit family.</text>
</comment>
<name>A0ABQ7G0D5_DUNSA</name>
<feature type="compositionally biased region" description="Polar residues" evidence="8">
    <location>
        <begin position="519"/>
        <end position="534"/>
    </location>
</feature>
<comment type="caution">
    <text evidence="10">The sequence shown here is derived from an EMBL/GenBank/DDBJ whole genome shotgun (WGS) entry which is preliminary data.</text>
</comment>
<dbReference type="InterPro" id="IPR009028">
    <property type="entry name" value="Coatomer/calthrin_app_sub_C"/>
</dbReference>
<dbReference type="InterPro" id="IPR016024">
    <property type="entry name" value="ARM-type_fold"/>
</dbReference>
<keyword evidence="2 7" id="KW-0813">Transport</keyword>
<dbReference type="InterPro" id="IPR002553">
    <property type="entry name" value="Clathrin/coatomer_adapt-like_N"/>
</dbReference>
<comment type="subcellular location">
    <subcellularLocation>
        <location evidence="1">Membrane</location>
        <location evidence="1">Coated pit</location>
        <topology evidence="1">Peripheral membrane protein</topology>
        <orientation evidence="1">Cytoplasmic side</orientation>
    </subcellularLocation>
</comment>
<dbReference type="Pfam" id="PF02883">
    <property type="entry name" value="Alpha_adaptinC2"/>
    <property type="match status" value="1"/>
</dbReference>
<sequence length="933" mass="103502">MSKIAYMKGLKNFIDDIRGSKNKEEEERRIDKELAKIRSKFADDKSLNGYDRRKYVWKLLYIYMLGYDIEFGHKQAADLIPLTKYKDKQVGYMACSLLLHENDEFLRLAINAIHMDLISRNEAFETLALSFIGNAGYEAAQPRLIKVLERLTVHRTTEVPPEYLYYGIPTPWLQCKCMRVLQFFPLPEKESESTLLTTIVKSTIESIGGGDSARSANPNKANALYSILFEAIALAIHLDTDRTLLNTCVAVLGKFLMTKEPNAKYLALETLARLALIPEILEAIRGHQPTITASLKVEADYSMREELVLKIAILAEKFAPSVQWYVDVVLRLLEKAGDFVSDDIWHRVVQLVTNNHTMQQYAARNIVESLRRGAQDESLICTAAYILGEFGRLIVDEVPPMEQFQLLHGAFPQATPLTKGLLMTAFIKIYLLDAGNPKFRETIMNLFSRHQTLMDAELQQRASEYLQLANNPQTAAQYYLLPMPKWEERESTLLRRLQQQEGTDADTAGVPQANPPPALTTTPSGHQVESVPSYSVQGTTSLVVGGPLEQQQQQQQVMQQQQQQQQQQQLAAVQPGWQAAPGLPGAPSYGQPAGYANAFSAPVNPYQQPQQPYLPQPQLQPQQSLSFAPPQASLPAQGFGPPPSLPSPANPFEQPFGDDSAFGPPAFQQQLPQPQSLPDFEPAQPIGSIDAWFANLLIKDKGVLYEDQYLQVGVQSMYLNGAGQVTLYLGNKHAGAAVQALAIRATPPAGLQVQVAPVPVMLAPKQQVQVAVQVMAMMPFQGAPDLLLDYKMGNTIVHQDLRLPVLPHKFVIPEPAISKELFFSQWKANSIPPNKAQEMVERATPLTTEIVTATARLANLGVEHGYLDPSPYNEAGAGYFVYGMPGAQQSILVMARIEGNPATMAQFRVTLASQAPQLSMQLKDLLAQHIRSA</sequence>
<feature type="compositionally biased region" description="Low complexity" evidence="8">
    <location>
        <begin position="664"/>
        <end position="678"/>
    </location>
</feature>
<evidence type="ECO:0000256" key="8">
    <source>
        <dbReference type="SAM" id="MobiDB-lite"/>
    </source>
</evidence>
<feature type="domain" description="Clathrin adaptor alpha/beta/gamma-adaptin appendage Ig-like subdomain" evidence="9">
    <location>
        <begin position="694"/>
        <end position="804"/>
    </location>
</feature>
<dbReference type="SUPFAM" id="SSF49348">
    <property type="entry name" value="Clathrin adaptor appendage domain"/>
    <property type="match status" value="1"/>
</dbReference>
<reference evidence="10" key="1">
    <citation type="submission" date="2017-08" db="EMBL/GenBank/DDBJ databases">
        <authorList>
            <person name="Polle J.E."/>
            <person name="Barry K."/>
            <person name="Cushman J."/>
            <person name="Schmutz J."/>
            <person name="Tran D."/>
            <person name="Hathwaick L.T."/>
            <person name="Yim W.C."/>
            <person name="Jenkins J."/>
            <person name="Mckie-Krisberg Z.M."/>
            <person name="Prochnik S."/>
            <person name="Lindquist E."/>
            <person name="Dockter R.B."/>
            <person name="Adam C."/>
            <person name="Molina H."/>
            <person name="Bunkerborg J."/>
            <person name="Jin E."/>
            <person name="Buchheim M."/>
            <person name="Magnuson J."/>
        </authorList>
    </citation>
    <scope>NUCLEOTIDE SEQUENCE</scope>
    <source>
        <strain evidence="10">CCAP 19/18</strain>
    </source>
</reference>
<dbReference type="InterPro" id="IPR050840">
    <property type="entry name" value="Adaptor_Complx_Large_Subunit"/>
</dbReference>
<dbReference type="SMART" id="SM00809">
    <property type="entry name" value="Alpha_adaptinC2"/>
    <property type="match status" value="1"/>
</dbReference>
<dbReference type="Gene3D" id="1.25.10.10">
    <property type="entry name" value="Leucine-rich Repeat Variant"/>
    <property type="match status" value="3"/>
</dbReference>
<accession>A0ABQ7G0D5</accession>
<feature type="compositionally biased region" description="Pro residues" evidence="8">
    <location>
        <begin position="640"/>
        <end position="649"/>
    </location>
</feature>
<evidence type="ECO:0000256" key="2">
    <source>
        <dbReference type="ARBA" id="ARBA00022448"/>
    </source>
</evidence>
<evidence type="ECO:0000313" key="10">
    <source>
        <dbReference type="EMBL" id="KAF5828063.1"/>
    </source>
</evidence>
<protein>
    <recommendedName>
        <fullName evidence="7">AP-2 complex subunit alpha</fullName>
    </recommendedName>
</protein>
<evidence type="ECO:0000256" key="7">
    <source>
        <dbReference type="PIRNR" id="PIRNR037091"/>
    </source>
</evidence>
<evidence type="ECO:0000256" key="1">
    <source>
        <dbReference type="ARBA" id="ARBA00004277"/>
    </source>
</evidence>
<evidence type="ECO:0000256" key="5">
    <source>
        <dbReference type="ARBA" id="ARBA00023136"/>
    </source>
</evidence>
<dbReference type="InterPro" id="IPR017104">
    <property type="entry name" value="AP2_complex_asu"/>
</dbReference>
<feature type="region of interest" description="Disordered" evidence="8">
    <location>
        <begin position="573"/>
        <end position="681"/>
    </location>
</feature>
<keyword evidence="11" id="KW-1185">Reference proteome</keyword>
<dbReference type="SUPFAM" id="SSF55711">
    <property type="entry name" value="Subdomain of clathrin and coatomer appendage domain"/>
    <property type="match status" value="1"/>
</dbReference>
<feature type="region of interest" description="Disordered" evidence="8">
    <location>
        <begin position="500"/>
        <end position="534"/>
    </location>
</feature>
<evidence type="ECO:0000259" key="9">
    <source>
        <dbReference type="SMART" id="SM00809"/>
    </source>
</evidence>
<dbReference type="EMBL" id="MU070370">
    <property type="protein sequence ID" value="KAF5828063.1"/>
    <property type="molecule type" value="Genomic_DNA"/>
</dbReference>
<dbReference type="InterPro" id="IPR011989">
    <property type="entry name" value="ARM-like"/>
</dbReference>
<dbReference type="Gene3D" id="2.60.40.1230">
    <property type="match status" value="1"/>
</dbReference>
<comment type="subunit">
    <text evidence="7">Adaptor protein complex 2 (AP-2) is a heterotetramer composed of two large adaptins (alpha-type and beta-type subunits), a medium adaptin (mu-type subunit) and a small adaptin (sigma-type subunit).</text>
</comment>
<keyword evidence="3 7" id="KW-0254">Endocytosis</keyword>
<dbReference type="SUPFAM" id="SSF48371">
    <property type="entry name" value="ARM repeat"/>
    <property type="match status" value="1"/>
</dbReference>
<evidence type="ECO:0000256" key="3">
    <source>
        <dbReference type="ARBA" id="ARBA00022583"/>
    </source>
</evidence>
<keyword evidence="5 7" id="KW-0472">Membrane</keyword>
<dbReference type="Proteomes" id="UP000815325">
    <property type="component" value="Unassembled WGS sequence"/>
</dbReference>
<evidence type="ECO:0000256" key="4">
    <source>
        <dbReference type="ARBA" id="ARBA00022927"/>
    </source>
</evidence>
<dbReference type="InterPro" id="IPR012295">
    <property type="entry name" value="TBP_dom_sf"/>
</dbReference>
<dbReference type="InterPro" id="IPR008152">
    <property type="entry name" value="Clathrin_a/b/g-adaptin_app_Ig"/>
</dbReference>
<evidence type="ECO:0000256" key="6">
    <source>
        <dbReference type="ARBA" id="ARBA00023176"/>
    </source>
</evidence>
<comment type="function">
    <text evidence="7">Subunit of the adaptor protein complex 2 (AP-2). Adaptor protein complexes function in protein transport via transport vesicles in different membrane traffic pathways. Adaptor protein complexes are vesicle coat components and appear to be involved in cargo selection and vesicle formation. AP-2 is involved in clathrin-dependent endocytosis in which cargo proteins are incorporated into vesicles surrounded by clathrin (clathrin-coated vesicles, CCVs) which are destined for fusion with the early endosome.</text>
</comment>